<comment type="caution">
    <text evidence="1">The sequence shown here is derived from an EMBL/GenBank/DDBJ whole genome shotgun (WGS) entry which is preliminary data.</text>
</comment>
<sequence>MGTLLKGGSRPNPVLFVVAFLALISLFGTWDLLVRNGYDEKIPGGDAQFDSEDPFRNTGGDRHSNQGDNIYPWEASTQEFPEPLPPPPPADEYTAVLTENDPARVANLAPIVLHFASVLGPKWPITFVTLEEKYKNWTAPPAFRRLVDNKQIRIHYLPPGTEFPSHESVSLFLSGPWLWEQFTQYKRILMFQVDSIVCANSKHSVEDFVEFDLIGAPIKPGIGFGFNGGLSVRNPKMMLAISEDLQRRKETDPNVQSEVDYEDQWFYRKIKERGGKLPEPEIAGRFSVETHYYEKPLGYHQVQKFQQDHQEEIDKYCPEVAMIGKGSHFR</sequence>
<evidence type="ECO:0000313" key="2">
    <source>
        <dbReference type="Proteomes" id="UP000805649"/>
    </source>
</evidence>
<keyword evidence="2" id="KW-1185">Reference proteome</keyword>
<proteinExistence type="predicted"/>
<protein>
    <submittedName>
        <fullName evidence="1">Uncharacterized protein</fullName>
    </submittedName>
</protein>
<dbReference type="EMBL" id="VUJX02000002">
    <property type="protein sequence ID" value="KAL0940579.1"/>
    <property type="molecule type" value="Genomic_DNA"/>
</dbReference>
<gene>
    <name evidence="1" type="ORF">CTRU02_203342</name>
</gene>
<name>A0ACC3Z930_COLTU</name>
<reference evidence="1 2" key="1">
    <citation type="journal article" date="2020" name="Phytopathology">
        <title>Genome Sequence Resources of Colletotrichum truncatum, C. plurivorum, C. musicola, and C. sojae: Four Species Pathogenic to Soybean (Glycine max).</title>
        <authorList>
            <person name="Rogerio F."/>
            <person name="Boufleur T.R."/>
            <person name="Ciampi-Guillardi M."/>
            <person name="Sukno S.A."/>
            <person name="Thon M.R."/>
            <person name="Massola Junior N.S."/>
            <person name="Baroncelli R."/>
        </authorList>
    </citation>
    <scope>NUCLEOTIDE SEQUENCE [LARGE SCALE GENOMIC DNA]</scope>
    <source>
        <strain evidence="1 2">CMES1059</strain>
    </source>
</reference>
<evidence type="ECO:0000313" key="1">
    <source>
        <dbReference type="EMBL" id="KAL0940579.1"/>
    </source>
</evidence>
<organism evidence="1 2">
    <name type="scientific">Colletotrichum truncatum</name>
    <name type="common">Anthracnose fungus</name>
    <name type="synonym">Colletotrichum capsici</name>
    <dbReference type="NCBI Taxonomy" id="5467"/>
    <lineage>
        <taxon>Eukaryota</taxon>
        <taxon>Fungi</taxon>
        <taxon>Dikarya</taxon>
        <taxon>Ascomycota</taxon>
        <taxon>Pezizomycotina</taxon>
        <taxon>Sordariomycetes</taxon>
        <taxon>Hypocreomycetidae</taxon>
        <taxon>Glomerellales</taxon>
        <taxon>Glomerellaceae</taxon>
        <taxon>Colletotrichum</taxon>
        <taxon>Colletotrichum truncatum species complex</taxon>
    </lineage>
</organism>
<dbReference type="Proteomes" id="UP000805649">
    <property type="component" value="Unassembled WGS sequence"/>
</dbReference>
<accession>A0ACC3Z930</accession>